<dbReference type="Proteomes" id="UP001189624">
    <property type="component" value="Chromosome 8"/>
</dbReference>
<accession>A0AA86SW64</accession>
<organism evidence="1 2">
    <name type="scientific">Sphenostylis stenocarpa</name>
    <dbReference type="NCBI Taxonomy" id="92480"/>
    <lineage>
        <taxon>Eukaryota</taxon>
        <taxon>Viridiplantae</taxon>
        <taxon>Streptophyta</taxon>
        <taxon>Embryophyta</taxon>
        <taxon>Tracheophyta</taxon>
        <taxon>Spermatophyta</taxon>
        <taxon>Magnoliopsida</taxon>
        <taxon>eudicotyledons</taxon>
        <taxon>Gunneridae</taxon>
        <taxon>Pentapetalae</taxon>
        <taxon>rosids</taxon>
        <taxon>fabids</taxon>
        <taxon>Fabales</taxon>
        <taxon>Fabaceae</taxon>
        <taxon>Papilionoideae</taxon>
        <taxon>50 kb inversion clade</taxon>
        <taxon>NPAAA clade</taxon>
        <taxon>indigoferoid/millettioid clade</taxon>
        <taxon>Phaseoleae</taxon>
        <taxon>Sphenostylis</taxon>
    </lineage>
</organism>
<dbReference type="Gramene" id="rna-AYBTSS11_LOCUS24046">
    <property type="protein sequence ID" value="CAJ1972034.1"/>
    <property type="gene ID" value="gene-AYBTSS11_LOCUS24046"/>
</dbReference>
<dbReference type="AlphaFoldDB" id="A0AA86SW64"/>
<keyword evidence="2" id="KW-1185">Reference proteome</keyword>
<sequence length="91" mass="9877">MADNEKRKLMWSPSIALDSDLSVSVNSAFYNFAYCVRCSRTLCVPLSSPQHRVVNASSTTSCASSCGVSDSTRSIMCHWPCASSISFTTNL</sequence>
<name>A0AA86SW64_9FABA</name>
<reference evidence="1" key="1">
    <citation type="submission" date="2023-10" db="EMBL/GenBank/DDBJ databases">
        <authorList>
            <person name="Domelevo Entfellner J.-B."/>
        </authorList>
    </citation>
    <scope>NUCLEOTIDE SEQUENCE</scope>
</reference>
<proteinExistence type="predicted"/>
<evidence type="ECO:0000313" key="2">
    <source>
        <dbReference type="Proteomes" id="UP001189624"/>
    </source>
</evidence>
<evidence type="ECO:0000313" key="1">
    <source>
        <dbReference type="EMBL" id="CAJ1972034.1"/>
    </source>
</evidence>
<protein>
    <submittedName>
        <fullName evidence="1">Uncharacterized protein</fullName>
    </submittedName>
</protein>
<gene>
    <name evidence="1" type="ORF">AYBTSS11_LOCUS24046</name>
</gene>
<dbReference type="EMBL" id="OY731405">
    <property type="protein sequence ID" value="CAJ1972034.1"/>
    <property type="molecule type" value="Genomic_DNA"/>
</dbReference>